<dbReference type="PROSITE" id="PS50106">
    <property type="entry name" value="PDZ"/>
    <property type="match status" value="1"/>
</dbReference>
<dbReference type="InterPro" id="IPR001478">
    <property type="entry name" value="PDZ"/>
</dbReference>
<feature type="region of interest" description="Disordered" evidence="5">
    <location>
        <begin position="43"/>
        <end position="62"/>
    </location>
</feature>
<dbReference type="InterPro" id="IPR036034">
    <property type="entry name" value="PDZ_sf"/>
</dbReference>
<keyword evidence="4" id="KW-0720">Serine protease</keyword>
<dbReference type="InterPro" id="IPR004447">
    <property type="entry name" value="Peptidase_S41A"/>
</dbReference>
<dbReference type="Gene3D" id="3.30.750.44">
    <property type="match status" value="1"/>
</dbReference>
<organism evidence="7 8">
    <name type="scientific">Streptomyces hainanensis</name>
    <dbReference type="NCBI Taxonomy" id="402648"/>
    <lineage>
        <taxon>Bacteria</taxon>
        <taxon>Bacillati</taxon>
        <taxon>Actinomycetota</taxon>
        <taxon>Actinomycetes</taxon>
        <taxon>Kitasatosporales</taxon>
        <taxon>Streptomycetaceae</taxon>
        <taxon>Streptomyces</taxon>
    </lineage>
</organism>
<proteinExistence type="inferred from homology"/>
<dbReference type="CDD" id="cd06782">
    <property type="entry name" value="cpPDZ_CPP-like"/>
    <property type="match status" value="1"/>
</dbReference>
<keyword evidence="2" id="KW-0645">Protease</keyword>
<evidence type="ECO:0000313" key="8">
    <source>
        <dbReference type="Proteomes" id="UP000295345"/>
    </source>
</evidence>
<dbReference type="CDD" id="cd07560">
    <property type="entry name" value="Peptidase_S41_CPP"/>
    <property type="match status" value="1"/>
</dbReference>
<dbReference type="EMBL" id="SMKI01000337">
    <property type="protein sequence ID" value="TDC69455.1"/>
    <property type="molecule type" value="Genomic_DNA"/>
</dbReference>
<dbReference type="SMART" id="SM00228">
    <property type="entry name" value="PDZ"/>
    <property type="match status" value="1"/>
</dbReference>
<dbReference type="InterPro" id="IPR041489">
    <property type="entry name" value="PDZ_6"/>
</dbReference>
<keyword evidence="8" id="KW-1185">Reference proteome</keyword>
<dbReference type="Gene3D" id="3.90.226.10">
    <property type="entry name" value="2-enoyl-CoA Hydratase, Chain A, domain 1"/>
    <property type="match status" value="1"/>
</dbReference>
<gene>
    <name evidence="7" type="ORF">E1283_25950</name>
</gene>
<dbReference type="InterPro" id="IPR029045">
    <property type="entry name" value="ClpP/crotonase-like_dom_sf"/>
</dbReference>
<dbReference type="OrthoDB" id="9812068at2"/>
<reference evidence="7 8" key="1">
    <citation type="submission" date="2019-03" db="EMBL/GenBank/DDBJ databases">
        <title>Draft genome sequences of novel Actinobacteria.</title>
        <authorList>
            <person name="Sahin N."/>
            <person name="Ay H."/>
            <person name="Saygin H."/>
        </authorList>
    </citation>
    <scope>NUCLEOTIDE SEQUENCE [LARGE SCALE GENOMIC DNA]</scope>
    <source>
        <strain evidence="7 8">DSM 41900</strain>
    </source>
</reference>
<evidence type="ECO:0000256" key="2">
    <source>
        <dbReference type="ARBA" id="ARBA00022670"/>
    </source>
</evidence>
<evidence type="ECO:0000313" key="7">
    <source>
        <dbReference type="EMBL" id="TDC69455.1"/>
    </source>
</evidence>
<evidence type="ECO:0000259" key="6">
    <source>
        <dbReference type="PROSITE" id="PS50106"/>
    </source>
</evidence>
<dbReference type="InterPro" id="IPR005151">
    <property type="entry name" value="Tail-specific_protease"/>
</dbReference>
<dbReference type="RefSeq" id="WP_132820580.1">
    <property type="nucleotide sequence ID" value="NZ_SMKI01000337.1"/>
</dbReference>
<feature type="domain" description="PDZ" evidence="6">
    <location>
        <begin position="89"/>
        <end position="158"/>
    </location>
</feature>
<keyword evidence="3" id="KW-0378">Hydrolase</keyword>
<dbReference type="SUPFAM" id="SSF52096">
    <property type="entry name" value="ClpP/crotonase"/>
    <property type="match status" value="1"/>
</dbReference>
<dbReference type="SUPFAM" id="SSF50156">
    <property type="entry name" value="PDZ domain-like"/>
    <property type="match status" value="1"/>
</dbReference>
<dbReference type="GO" id="GO:0006508">
    <property type="term" value="P:proteolysis"/>
    <property type="evidence" value="ECO:0007669"/>
    <property type="project" value="UniProtKB-KW"/>
</dbReference>
<dbReference type="GO" id="GO:0004175">
    <property type="term" value="F:endopeptidase activity"/>
    <property type="evidence" value="ECO:0007669"/>
    <property type="project" value="TreeGrafter"/>
</dbReference>
<dbReference type="GO" id="GO:0030288">
    <property type="term" value="C:outer membrane-bounded periplasmic space"/>
    <property type="evidence" value="ECO:0007669"/>
    <property type="project" value="TreeGrafter"/>
</dbReference>
<accession>A0A4V2Y1P3</accession>
<comment type="caution">
    <text evidence="7">The sequence shown here is derived from an EMBL/GenBank/DDBJ whole genome shotgun (WGS) entry which is preliminary data.</text>
</comment>
<evidence type="ECO:0000256" key="3">
    <source>
        <dbReference type="ARBA" id="ARBA00022801"/>
    </source>
</evidence>
<dbReference type="Pfam" id="PF17820">
    <property type="entry name" value="PDZ_6"/>
    <property type="match status" value="1"/>
</dbReference>
<comment type="similarity">
    <text evidence="1">Belongs to the peptidase S41A family.</text>
</comment>
<evidence type="ECO:0000256" key="4">
    <source>
        <dbReference type="ARBA" id="ARBA00022825"/>
    </source>
</evidence>
<dbReference type="PANTHER" id="PTHR32060:SF30">
    <property type="entry name" value="CARBOXY-TERMINAL PROCESSING PROTEASE CTPA"/>
    <property type="match status" value="1"/>
</dbReference>
<dbReference type="GO" id="GO:0008236">
    <property type="term" value="F:serine-type peptidase activity"/>
    <property type="evidence" value="ECO:0007669"/>
    <property type="project" value="UniProtKB-KW"/>
</dbReference>
<dbReference type="Proteomes" id="UP000295345">
    <property type="component" value="Unassembled WGS sequence"/>
</dbReference>
<dbReference type="Pfam" id="PF03572">
    <property type="entry name" value="Peptidase_S41"/>
    <property type="match status" value="1"/>
</dbReference>
<dbReference type="GO" id="GO:0007165">
    <property type="term" value="P:signal transduction"/>
    <property type="evidence" value="ECO:0007669"/>
    <property type="project" value="TreeGrafter"/>
</dbReference>
<dbReference type="AlphaFoldDB" id="A0A4V2Y1P3"/>
<dbReference type="PANTHER" id="PTHR32060">
    <property type="entry name" value="TAIL-SPECIFIC PROTEASE"/>
    <property type="match status" value="1"/>
</dbReference>
<name>A0A4V2Y1P3_9ACTN</name>
<dbReference type="SMART" id="SM00245">
    <property type="entry name" value="TSPc"/>
    <property type="match status" value="1"/>
</dbReference>
<protein>
    <submittedName>
        <fullName evidence="7">PDZ domain-containing protein</fullName>
    </submittedName>
</protein>
<dbReference type="Gene3D" id="2.30.42.10">
    <property type="match status" value="1"/>
</dbReference>
<evidence type="ECO:0000256" key="1">
    <source>
        <dbReference type="ARBA" id="ARBA00009179"/>
    </source>
</evidence>
<sequence length="382" mass="38805">MSRRCHGVSFRSRSPRSARRGAALACVFAGVLVTGAATGSWPEAAGSTELPVATGPVPERAEAGDDARELVSRSGDRWAAAYSAEEYQAVELTLAGEYVGTGIAVLSTAEGRIVVGEVHPDSPAERAGIVAGDELVTIDGVPLAGRPVTDAVGRLRGSTGPEPSEPGTTVLLGVGRDGATRQVEVERARLAARPVTVTRDEPGVTRIHVSSFVEGSAELLRAAARSAPPEDGIVLDLRGNTGGLLAEAAAAASVFLDGGLVATYDVRGEQNALHAERGGDTDTPLVVLVDGGTMSSAEMLTGALQDRNRAVVVGTPTFGKGTVQLPVVQPDGSVAELTVGRYATPSGRTVGSGGIAPDLVVEPGQDAEERAGNVLGGLAAGR</sequence>
<evidence type="ECO:0000256" key="5">
    <source>
        <dbReference type="SAM" id="MobiDB-lite"/>
    </source>
</evidence>